<gene>
    <name evidence="3" type="ORF">Ocin01_09480</name>
</gene>
<evidence type="ECO:0000256" key="2">
    <source>
        <dbReference type="SAM" id="SignalP"/>
    </source>
</evidence>
<dbReference type="Proteomes" id="UP000094527">
    <property type="component" value="Unassembled WGS sequence"/>
</dbReference>
<name>A0A1D2MW29_ORCCI</name>
<evidence type="ECO:0000313" key="3">
    <source>
        <dbReference type="EMBL" id="ODM97206.1"/>
    </source>
</evidence>
<feature type="chain" id="PRO_5008904630" evidence="2">
    <location>
        <begin position="19"/>
        <end position="69"/>
    </location>
</feature>
<dbReference type="EMBL" id="LJIJ01000463">
    <property type="protein sequence ID" value="ODM97206.1"/>
    <property type="molecule type" value="Genomic_DNA"/>
</dbReference>
<feature type="signal peptide" evidence="2">
    <location>
        <begin position="1"/>
        <end position="18"/>
    </location>
</feature>
<reference evidence="3 4" key="1">
    <citation type="journal article" date="2016" name="Genome Biol. Evol.">
        <title>Gene Family Evolution Reflects Adaptation to Soil Environmental Stressors in the Genome of the Collembolan Orchesella cincta.</title>
        <authorList>
            <person name="Faddeeva-Vakhrusheva A."/>
            <person name="Derks M.F."/>
            <person name="Anvar S.Y."/>
            <person name="Agamennone V."/>
            <person name="Suring W."/>
            <person name="Smit S."/>
            <person name="van Straalen N.M."/>
            <person name="Roelofs D."/>
        </authorList>
    </citation>
    <scope>NUCLEOTIDE SEQUENCE [LARGE SCALE GENOMIC DNA]</scope>
    <source>
        <tissue evidence="3">Mixed pool</tissue>
    </source>
</reference>
<sequence length="69" mass="7587">MRILLLILLASLKPEVESRSPHKRDLTGESGEDIRLSNDYGGDLPPELIEYNLAAFASGLRFDEATDGV</sequence>
<organism evidence="3 4">
    <name type="scientific">Orchesella cincta</name>
    <name type="common">Springtail</name>
    <name type="synonym">Podura cincta</name>
    <dbReference type="NCBI Taxonomy" id="48709"/>
    <lineage>
        <taxon>Eukaryota</taxon>
        <taxon>Metazoa</taxon>
        <taxon>Ecdysozoa</taxon>
        <taxon>Arthropoda</taxon>
        <taxon>Hexapoda</taxon>
        <taxon>Collembola</taxon>
        <taxon>Entomobryomorpha</taxon>
        <taxon>Entomobryoidea</taxon>
        <taxon>Orchesellidae</taxon>
        <taxon>Orchesellinae</taxon>
        <taxon>Orchesella</taxon>
    </lineage>
</organism>
<evidence type="ECO:0000313" key="4">
    <source>
        <dbReference type="Proteomes" id="UP000094527"/>
    </source>
</evidence>
<feature type="compositionally biased region" description="Basic and acidic residues" evidence="1">
    <location>
        <begin position="17"/>
        <end position="36"/>
    </location>
</feature>
<comment type="caution">
    <text evidence="3">The sequence shown here is derived from an EMBL/GenBank/DDBJ whole genome shotgun (WGS) entry which is preliminary data.</text>
</comment>
<keyword evidence="2" id="KW-0732">Signal</keyword>
<keyword evidence="4" id="KW-1185">Reference proteome</keyword>
<dbReference type="AlphaFoldDB" id="A0A1D2MW29"/>
<accession>A0A1D2MW29</accession>
<proteinExistence type="predicted"/>
<protein>
    <submittedName>
        <fullName evidence="3">Uncharacterized protein</fullName>
    </submittedName>
</protein>
<feature type="region of interest" description="Disordered" evidence="1">
    <location>
        <begin position="17"/>
        <end position="37"/>
    </location>
</feature>
<evidence type="ECO:0000256" key="1">
    <source>
        <dbReference type="SAM" id="MobiDB-lite"/>
    </source>
</evidence>